<dbReference type="SUPFAM" id="SSF51905">
    <property type="entry name" value="FAD/NAD(P)-binding domain"/>
    <property type="match status" value="1"/>
</dbReference>
<dbReference type="PANTHER" id="PTHR43004">
    <property type="entry name" value="TRK SYSTEM POTASSIUM UPTAKE PROTEIN"/>
    <property type="match status" value="1"/>
</dbReference>
<accession>A0A2R6NM94</accession>
<proteinExistence type="inferred from homology"/>
<keyword evidence="2" id="KW-0285">Flavoprotein</keyword>
<evidence type="ECO:0000259" key="5">
    <source>
        <dbReference type="Pfam" id="PF01494"/>
    </source>
</evidence>
<dbReference type="InterPro" id="IPR012941">
    <property type="entry name" value="Phe_hydrox_C_dim_dom"/>
</dbReference>
<dbReference type="Gene3D" id="3.50.50.60">
    <property type="entry name" value="FAD/NAD(P)-binding domain"/>
    <property type="match status" value="1"/>
</dbReference>
<dbReference type="InterPro" id="IPR050641">
    <property type="entry name" value="RIFMO-like"/>
</dbReference>
<dbReference type="SUPFAM" id="SSF54373">
    <property type="entry name" value="FAD-linked reductases, C-terminal domain"/>
    <property type="match status" value="1"/>
</dbReference>
<sequence>MPVPLVKESDVDVLVIGAGPAGLMCANGLAKAGIIVRIIDQRSSKTLHLSHEVMAGQADGIQPRTIEVLQSYGLAERLLREGNQMHMAAFYNPSQNGGIERTGRVADIKATTARYPFAVTLHQGAIEALFLDSMASMGISVDRPIVPTSLQLSADKTELYDPNRHPAKVTLMHLNAKEGQAETEIVHAKFVVGADGAHSWVRKTLGIAMDGEQTDFVWGVVDIVPDTDFPDIRNKSAIHSNNGSCMVIPREGDKVRIYVQLTDKEDVDLRDGRIDKAKIGPEKLMQVARKSFYPYSISTKAFDWWTIYNIGQRVASKFSVDERVFIAGDACHTHSPKAGQGMNASMNDTHNLIWKLAYVLRGWSDISLLKTYELERRKYAQELISFDKKFSALFSGKPRSENHEKGVSHEEFLEAFQSFGGFTSGIGVHYAPSAIVNTNHQSHASNLVIGQRVLPHVFTRAADGRPYELQDLLPADTRFKILVFAGDTTNKDQMQRINALAEGFVHPNNFYAQFGGEEPSTMFDVLTICSAKKDQVNYTDLPAVFRTHWSKVLLDDKDMFERAGGQGYESYGIDPVGGALVIVRPDGYVGMVAPFECVGDLGQYFGSFMKT</sequence>
<dbReference type="Pfam" id="PF01494">
    <property type="entry name" value="FAD_binding_3"/>
    <property type="match status" value="1"/>
</dbReference>
<dbReference type="Gene3D" id="3.30.9.10">
    <property type="entry name" value="D-Amino Acid Oxidase, subunit A, domain 2"/>
    <property type="match status" value="1"/>
</dbReference>
<dbReference type="OrthoDB" id="1716816at2759"/>
<dbReference type="InterPro" id="IPR036249">
    <property type="entry name" value="Thioredoxin-like_sf"/>
</dbReference>
<keyword evidence="4" id="KW-0560">Oxidoreductase</keyword>
<dbReference type="Gene3D" id="3.40.30.20">
    <property type="match status" value="1"/>
</dbReference>
<dbReference type="PRINTS" id="PR00420">
    <property type="entry name" value="RNGMNOXGNASE"/>
</dbReference>
<comment type="similarity">
    <text evidence="1">Belongs to the PheA/TfdB FAD monooxygenase family.</text>
</comment>
<feature type="domain" description="FAD-binding" evidence="5">
    <location>
        <begin position="10"/>
        <end position="386"/>
    </location>
</feature>
<dbReference type="InterPro" id="IPR036188">
    <property type="entry name" value="FAD/NAD-bd_sf"/>
</dbReference>
<evidence type="ECO:0000313" key="8">
    <source>
        <dbReference type="Proteomes" id="UP000186601"/>
    </source>
</evidence>
<dbReference type="InterPro" id="IPR002938">
    <property type="entry name" value="FAD-bd"/>
</dbReference>
<dbReference type="AlphaFoldDB" id="A0A2R6NM94"/>
<evidence type="ECO:0000256" key="2">
    <source>
        <dbReference type="ARBA" id="ARBA00022630"/>
    </source>
</evidence>
<evidence type="ECO:0000256" key="4">
    <source>
        <dbReference type="ARBA" id="ARBA00023002"/>
    </source>
</evidence>
<evidence type="ECO:0000313" key="7">
    <source>
        <dbReference type="EMBL" id="PSR73505.1"/>
    </source>
</evidence>
<dbReference type="InterPro" id="IPR038220">
    <property type="entry name" value="PHOX_C_sf"/>
</dbReference>
<keyword evidence="3" id="KW-0274">FAD</keyword>
<dbReference type="GO" id="GO:0016709">
    <property type="term" value="F:oxidoreductase activity, acting on paired donors, with incorporation or reduction of molecular oxygen, NAD(P)H as one donor, and incorporation of one atom of oxygen"/>
    <property type="evidence" value="ECO:0007669"/>
    <property type="project" value="UniProtKB-ARBA"/>
</dbReference>
<evidence type="ECO:0000259" key="6">
    <source>
        <dbReference type="Pfam" id="PF07976"/>
    </source>
</evidence>
<protein>
    <recommendedName>
        <fullName evidence="9">Phenol 2-monooxygenase</fullName>
    </recommendedName>
</protein>
<dbReference type="PANTHER" id="PTHR43004:SF20">
    <property type="entry name" value="2-MONOOXYGENASE, PUTATIVE (AFU_ORTHOLOGUE AFUA_1G13660)-RELATED"/>
    <property type="match status" value="1"/>
</dbReference>
<dbReference type="SUPFAM" id="SSF52833">
    <property type="entry name" value="Thioredoxin-like"/>
    <property type="match status" value="1"/>
</dbReference>
<dbReference type="Proteomes" id="UP000186601">
    <property type="component" value="Unassembled WGS sequence"/>
</dbReference>
<organism evidence="7 8">
    <name type="scientific">Hermanssonia centrifuga</name>
    <dbReference type="NCBI Taxonomy" id="98765"/>
    <lineage>
        <taxon>Eukaryota</taxon>
        <taxon>Fungi</taxon>
        <taxon>Dikarya</taxon>
        <taxon>Basidiomycota</taxon>
        <taxon>Agaricomycotina</taxon>
        <taxon>Agaricomycetes</taxon>
        <taxon>Polyporales</taxon>
        <taxon>Meruliaceae</taxon>
        <taxon>Hermanssonia</taxon>
    </lineage>
</organism>
<feature type="domain" description="Phenol hydroxylase-like C-terminal dimerisation" evidence="6">
    <location>
        <begin position="428"/>
        <end position="610"/>
    </location>
</feature>
<dbReference type="CDD" id="cd02979">
    <property type="entry name" value="PHOX_C"/>
    <property type="match status" value="1"/>
</dbReference>
<comment type="caution">
    <text evidence="7">The sequence shown here is derived from an EMBL/GenBank/DDBJ whole genome shotgun (WGS) entry which is preliminary data.</text>
</comment>
<dbReference type="STRING" id="98765.A0A2R6NM94"/>
<evidence type="ECO:0000256" key="3">
    <source>
        <dbReference type="ARBA" id="ARBA00022827"/>
    </source>
</evidence>
<gene>
    <name evidence="7" type="ORF">PHLCEN_2v10646</name>
</gene>
<name>A0A2R6NM94_9APHY</name>
<reference evidence="7 8" key="1">
    <citation type="submission" date="2018-02" db="EMBL/GenBank/DDBJ databases">
        <title>Genome sequence of the basidiomycete white-rot fungus Phlebia centrifuga.</title>
        <authorList>
            <person name="Granchi Z."/>
            <person name="Peng M."/>
            <person name="de Vries R.P."/>
            <person name="Hilden K."/>
            <person name="Makela M.R."/>
            <person name="Grigoriev I."/>
            <person name="Riley R."/>
        </authorList>
    </citation>
    <scope>NUCLEOTIDE SEQUENCE [LARGE SCALE GENOMIC DNA]</scope>
    <source>
        <strain evidence="7 8">FBCC195</strain>
    </source>
</reference>
<dbReference type="Pfam" id="PF07976">
    <property type="entry name" value="Phe_hydrox_dim"/>
    <property type="match status" value="1"/>
</dbReference>
<evidence type="ECO:0008006" key="9">
    <source>
        <dbReference type="Google" id="ProtNLM"/>
    </source>
</evidence>
<evidence type="ECO:0000256" key="1">
    <source>
        <dbReference type="ARBA" id="ARBA00007801"/>
    </source>
</evidence>
<dbReference type="EMBL" id="MLYV02001071">
    <property type="protein sequence ID" value="PSR73505.1"/>
    <property type="molecule type" value="Genomic_DNA"/>
</dbReference>
<keyword evidence="8" id="KW-1185">Reference proteome</keyword>
<dbReference type="GO" id="GO:0071949">
    <property type="term" value="F:FAD binding"/>
    <property type="evidence" value="ECO:0007669"/>
    <property type="project" value="InterPro"/>
</dbReference>